<dbReference type="PANTHER" id="PTHR31279">
    <property type="entry name" value="PROTEIN EXORDIUM-LIKE 5"/>
    <property type="match status" value="1"/>
</dbReference>
<dbReference type="Pfam" id="PF04674">
    <property type="entry name" value="Phi_1"/>
    <property type="match status" value="1"/>
</dbReference>
<evidence type="ECO:0000256" key="3">
    <source>
        <dbReference type="ARBA" id="ARBA00022729"/>
    </source>
</evidence>
<sequence>MRFSLKTSVVAVSTALVLSSFGAIQIAAADNSGQSNNIRENQYDENDTQHLNPLSKIVAMPIRNAAAGKAIIAGEISYTLNTPVLINPSIYVIWYGTWTNPCTATGSATPAIVNDLLKGIGGTNWYGINTRYYKQSTSGGVKTYVTPNVTWGGCTYDNMSLGNRLDSNTGKFTYNVVDKALTNSALTRDPNGLYFVFTSSDVTVSGFKSSFCGYHSALSPTYAASPKPLIAYSFVGDATGTSLGSCNGQGSTTSPNANPAADAMTSVVAHELVEAVSDPQINTWVDAGGNENADKCAWTFGTQSLAPNGSYYNVIASSRKYLIQQNWIPDVPGSCGTGITPPASAVTNTANVSFVKNVPATSVIPVVGAGGRGPYTYTISPTLPAGLFFNLGTGQITGTPTAGLAPTVETVTVKDSTNAVWDSSFSLTVTVPLAATTAVPTASLSFNAPITPVTPVTASGGTAPYRFTISPTLPAGLALSSTTGQITGTPTAVLASRVETITVTDSKNATATATFNLAIPTAATFTPTVAPASAVKKAMVTKSLTAFTPVTATGGNGANVFTISPTLPAGLSINATTGAITGTPRATLLVATNETVRITDRTGAFVTGVFSLQVSPAITATVAIANSTYARNVTLTFTPVTGGGSIFTPLAYSVSPALPSTMSLNTTTGLITGKAPTGTASRKTYTVTVSDAAAFSTSATFNLTIN</sequence>
<dbReference type="Pfam" id="PF05345">
    <property type="entry name" value="He_PIG"/>
    <property type="match status" value="4"/>
</dbReference>
<dbReference type="InterPro" id="IPR013783">
    <property type="entry name" value="Ig-like_fold"/>
</dbReference>
<dbReference type="AlphaFoldDB" id="A0A6J6PR14"/>
<evidence type="ECO:0000313" key="5">
    <source>
        <dbReference type="EMBL" id="CAB4802750.1"/>
    </source>
</evidence>
<comment type="subcellular location">
    <subcellularLocation>
        <location evidence="1">Secreted</location>
    </subcellularLocation>
</comment>
<name>A0A6J6PR14_9ZZZZ</name>
<gene>
    <name evidence="4" type="ORF">UFOPK2655_00157</name>
    <name evidence="5" type="ORF">UFOPK3077_00636</name>
    <name evidence="6" type="ORF">UFOPK3667_00604</name>
    <name evidence="7" type="ORF">UFOPK3903_00659</name>
</gene>
<proteinExistence type="predicted"/>
<organism evidence="4">
    <name type="scientific">freshwater metagenome</name>
    <dbReference type="NCBI Taxonomy" id="449393"/>
    <lineage>
        <taxon>unclassified sequences</taxon>
        <taxon>metagenomes</taxon>
        <taxon>ecological metagenomes</taxon>
    </lineage>
</organism>
<keyword evidence="3" id="KW-0732">Signal</keyword>
<evidence type="ECO:0000256" key="1">
    <source>
        <dbReference type="ARBA" id="ARBA00004613"/>
    </source>
</evidence>
<dbReference type="GO" id="GO:0005576">
    <property type="term" value="C:extracellular region"/>
    <property type="evidence" value="ECO:0007669"/>
    <property type="project" value="UniProtKB-SubCell"/>
</dbReference>
<dbReference type="EMBL" id="CAFBOD010000005">
    <property type="protein sequence ID" value="CAB4973424.1"/>
    <property type="molecule type" value="Genomic_DNA"/>
</dbReference>
<dbReference type="EMBL" id="CAFBMU010000004">
    <property type="protein sequence ID" value="CAB4919587.1"/>
    <property type="molecule type" value="Genomic_DNA"/>
</dbReference>
<accession>A0A6J6PR14</accession>
<dbReference type="EMBL" id="CAFAAS010000005">
    <property type="protein sequence ID" value="CAB4802750.1"/>
    <property type="molecule type" value="Genomic_DNA"/>
</dbReference>
<dbReference type="EMBL" id="CAEZYE010000004">
    <property type="protein sequence ID" value="CAB4701217.1"/>
    <property type="molecule type" value="Genomic_DNA"/>
</dbReference>
<evidence type="ECO:0000256" key="2">
    <source>
        <dbReference type="ARBA" id="ARBA00022525"/>
    </source>
</evidence>
<protein>
    <submittedName>
        <fullName evidence="4">Unannotated protein</fullName>
    </submittedName>
</protein>
<dbReference type="SUPFAM" id="SSF49313">
    <property type="entry name" value="Cadherin-like"/>
    <property type="match status" value="3"/>
</dbReference>
<evidence type="ECO:0000313" key="6">
    <source>
        <dbReference type="EMBL" id="CAB4919587.1"/>
    </source>
</evidence>
<dbReference type="PANTHER" id="PTHR31279:SF58">
    <property type="entry name" value="PROTEIN EXORDIUM-LIKE 2"/>
    <property type="match status" value="1"/>
</dbReference>
<keyword evidence="2" id="KW-0964">Secreted</keyword>
<dbReference type="GO" id="GO:0005509">
    <property type="term" value="F:calcium ion binding"/>
    <property type="evidence" value="ECO:0007669"/>
    <property type="project" value="InterPro"/>
</dbReference>
<dbReference type="Gene3D" id="2.60.40.10">
    <property type="entry name" value="Immunoglobulins"/>
    <property type="match status" value="4"/>
</dbReference>
<dbReference type="InterPro" id="IPR006766">
    <property type="entry name" value="EXORDIUM-like"/>
</dbReference>
<evidence type="ECO:0000313" key="7">
    <source>
        <dbReference type="EMBL" id="CAB4973424.1"/>
    </source>
</evidence>
<dbReference type="InterPro" id="IPR015919">
    <property type="entry name" value="Cadherin-like_sf"/>
</dbReference>
<dbReference type="GO" id="GO:0016020">
    <property type="term" value="C:membrane"/>
    <property type="evidence" value="ECO:0007669"/>
    <property type="project" value="InterPro"/>
</dbReference>
<reference evidence="4" key="1">
    <citation type="submission" date="2020-05" db="EMBL/GenBank/DDBJ databases">
        <authorList>
            <person name="Chiriac C."/>
            <person name="Salcher M."/>
            <person name="Ghai R."/>
            <person name="Kavagutti S V."/>
        </authorList>
    </citation>
    <scope>NUCLEOTIDE SEQUENCE</scope>
</reference>
<evidence type="ECO:0000313" key="4">
    <source>
        <dbReference type="EMBL" id="CAB4701217.1"/>
    </source>
</evidence>